<keyword evidence="1" id="KW-0812">Transmembrane</keyword>
<reference evidence="2" key="1">
    <citation type="journal article" date="2014" name="Int. J. Syst. Evol. Microbiol.">
        <title>Complete genome sequence of Corynebacterium casei LMG S-19264T (=DSM 44701T), isolated from a smear-ripened cheese.</title>
        <authorList>
            <consortium name="US DOE Joint Genome Institute (JGI-PGF)"/>
            <person name="Walter F."/>
            <person name="Albersmeier A."/>
            <person name="Kalinowski J."/>
            <person name="Ruckert C."/>
        </authorList>
    </citation>
    <scope>NUCLEOTIDE SEQUENCE</scope>
    <source>
        <strain evidence="2">CGMCC 1.12777</strain>
    </source>
</reference>
<dbReference type="RefSeq" id="WP_188496155.1">
    <property type="nucleotide sequence ID" value="NZ_BMFV01000004.1"/>
</dbReference>
<evidence type="ECO:0000256" key="1">
    <source>
        <dbReference type="SAM" id="Phobius"/>
    </source>
</evidence>
<dbReference type="AlphaFoldDB" id="A0A8J3EL49"/>
<evidence type="ECO:0008006" key="4">
    <source>
        <dbReference type="Google" id="ProtNLM"/>
    </source>
</evidence>
<keyword evidence="3" id="KW-1185">Reference proteome</keyword>
<keyword evidence="1" id="KW-1133">Transmembrane helix</keyword>
<feature type="transmembrane region" description="Helical" evidence="1">
    <location>
        <begin position="66"/>
        <end position="99"/>
    </location>
</feature>
<organism evidence="2 3">
    <name type="scientific">Pullulanibacillus pueri</name>
    <dbReference type="NCBI Taxonomy" id="1437324"/>
    <lineage>
        <taxon>Bacteria</taxon>
        <taxon>Bacillati</taxon>
        <taxon>Bacillota</taxon>
        <taxon>Bacilli</taxon>
        <taxon>Bacillales</taxon>
        <taxon>Sporolactobacillaceae</taxon>
        <taxon>Pullulanibacillus</taxon>
    </lineage>
</organism>
<proteinExistence type="predicted"/>
<gene>
    <name evidence="2" type="ORF">GCM10007096_08550</name>
</gene>
<dbReference type="Proteomes" id="UP000656813">
    <property type="component" value="Unassembled WGS sequence"/>
</dbReference>
<feature type="transmembrane region" description="Helical" evidence="1">
    <location>
        <begin position="172"/>
        <end position="198"/>
    </location>
</feature>
<comment type="caution">
    <text evidence="2">The sequence shown here is derived from an EMBL/GenBank/DDBJ whole genome shotgun (WGS) entry which is preliminary data.</text>
</comment>
<evidence type="ECO:0000313" key="2">
    <source>
        <dbReference type="EMBL" id="GGH77121.1"/>
    </source>
</evidence>
<dbReference type="EMBL" id="BMFV01000004">
    <property type="protein sequence ID" value="GGH77121.1"/>
    <property type="molecule type" value="Genomic_DNA"/>
</dbReference>
<evidence type="ECO:0000313" key="3">
    <source>
        <dbReference type="Proteomes" id="UP000656813"/>
    </source>
</evidence>
<feature type="transmembrane region" description="Helical" evidence="1">
    <location>
        <begin position="138"/>
        <end position="160"/>
    </location>
</feature>
<protein>
    <recommendedName>
        <fullName evidence="4">DUF4129 domain-containing protein</fullName>
    </recommendedName>
</protein>
<sequence length="404" mass="45786">MSIRTQPIECLLTFTMDMLIVYIISAPLWFIYTQTWQSMVPVLVMTALTYGLFLATGYLISSPSLVIYLMLSLVVFGVGLILNVPMVLSFMMAMLLLWRVTHSLEGTSAKVLWDLLLMTSGFLFMYCIFITWTQPDFSSSWLFVVLFFVLALNVFSLHLIKSETLNKSLVLSYAWIFVGLGVFGAFIQGIGSSLYWAFLQLSDRVAYGIFYPLSLILSSLKGGKEGVSHTYKPHVVMPHHLKDHPYATSQYPSSISTLIGLIAVLLILVALLGGGIILYKKTKKQHVTQERMRKRTIYRPDAVAPHSQAYALSQSSESIEEVSSPKDTVRTQLVRLQKRLEKSAARRLTNETVSEWVERLPAGHEEKEIIRDVYEKVRYGAHAIHANELNRYKKAIETVISHFK</sequence>
<feature type="transmembrane region" description="Helical" evidence="1">
    <location>
        <begin position="39"/>
        <end position="60"/>
    </location>
</feature>
<feature type="transmembrane region" description="Helical" evidence="1">
    <location>
        <begin position="12"/>
        <end position="32"/>
    </location>
</feature>
<feature type="transmembrane region" description="Helical" evidence="1">
    <location>
        <begin position="255"/>
        <end position="279"/>
    </location>
</feature>
<reference evidence="2" key="2">
    <citation type="submission" date="2020-09" db="EMBL/GenBank/DDBJ databases">
        <authorList>
            <person name="Sun Q."/>
            <person name="Zhou Y."/>
        </authorList>
    </citation>
    <scope>NUCLEOTIDE SEQUENCE</scope>
    <source>
        <strain evidence="2">CGMCC 1.12777</strain>
    </source>
</reference>
<keyword evidence="1" id="KW-0472">Membrane</keyword>
<feature type="transmembrane region" description="Helical" evidence="1">
    <location>
        <begin position="111"/>
        <end position="132"/>
    </location>
</feature>
<accession>A0A8J3EL49</accession>
<name>A0A8J3EL49_9BACL</name>